<organism evidence="1">
    <name type="scientific">Geladintestivirus 4</name>
    <dbReference type="NCBI Taxonomy" id="3233136"/>
    <lineage>
        <taxon>Viruses</taxon>
        <taxon>Duplodnaviria</taxon>
        <taxon>Heunggongvirae</taxon>
        <taxon>Uroviricota</taxon>
        <taxon>Caudoviricetes</taxon>
        <taxon>Crassvirales</taxon>
    </lineage>
</organism>
<dbReference type="EMBL" id="PP965494">
    <property type="protein sequence ID" value="XCN99960.1"/>
    <property type="molecule type" value="Genomic_DNA"/>
</dbReference>
<proteinExistence type="predicted"/>
<reference evidence="1" key="1">
    <citation type="submission" date="2024-06" db="EMBL/GenBank/DDBJ databases">
        <title>Intestivirid acquisition increases across infancy in a wild primate population.</title>
        <authorList>
            <person name="Schneider-Creas I.A."/>
            <person name="Moya I.L."/>
            <person name="Chiou K.L."/>
            <person name="Baniel A."/>
            <person name="Azanaw Haile A."/>
            <person name="Kebede F."/>
            <person name="Abebe B."/>
            <person name="Snyder-Mackler N."/>
            <person name="Varsani A."/>
        </authorList>
    </citation>
    <scope>NUCLEOTIDE SEQUENCE</scope>
    <source>
        <strain evidence="1">Int_RNL_2017_0055_MCB</strain>
    </source>
</reference>
<name>A0AAU8MGU0_9CAUD</name>
<evidence type="ECO:0000313" key="1">
    <source>
        <dbReference type="EMBL" id="XCN99960.1"/>
    </source>
</evidence>
<accession>A0AAU8MGU0</accession>
<sequence length="310" mass="36342">MTAIRCKSKSCKEYYQDAIDKTSIRLERARITYDTLTATIKDKRSAIIPNVDKFKYPIIDYPEFQQNKYINGRLESAAKGLYADIRNDMELKHLCFQLVAYAVDLRKIVELEKEMKLCEKILSLTPNQYKEIVKVYYDKVQRFLVLDGYGYRLEGNFGWICFNRVVNTGSKICDFQLTRRNREKLIAEGKEIWNKEEADFCEKNGIPYNAVDPRVYREPDAWYEFCICQSKLPNAKSLKLEGIDTRDAKIRKYTNAELVELAKGDKNYIMNLPLGLKIKLTLCLDVDKTLYTKYIRNENQTKSRFGAHCR</sequence>
<protein>
    <submittedName>
        <fullName evidence="1">Uncharacterized protein</fullName>
    </submittedName>
</protein>